<dbReference type="PANTHER" id="PTHR30126">
    <property type="entry name" value="HTH-TYPE TRANSCRIPTIONAL REGULATOR"/>
    <property type="match status" value="1"/>
</dbReference>
<dbReference type="Gene3D" id="3.40.190.10">
    <property type="entry name" value="Periplasmic binding protein-like II"/>
    <property type="match status" value="2"/>
</dbReference>
<dbReference type="InterPro" id="IPR036388">
    <property type="entry name" value="WH-like_DNA-bd_sf"/>
</dbReference>
<dbReference type="EMBL" id="JASXSZ010000001">
    <property type="protein sequence ID" value="MDL9978342.1"/>
    <property type="molecule type" value="Genomic_DNA"/>
</dbReference>
<dbReference type="InterPro" id="IPR000847">
    <property type="entry name" value="LysR_HTH_N"/>
</dbReference>
<evidence type="ECO:0000313" key="7">
    <source>
        <dbReference type="Proteomes" id="UP001235064"/>
    </source>
</evidence>
<evidence type="ECO:0000256" key="1">
    <source>
        <dbReference type="ARBA" id="ARBA00009437"/>
    </source>
</evidence>
<proteinExistence type="inferred from homology"/>
<comment type="caution">
    <text evidence="6">The sequence shown here is derived from an EMBL/GenBank/DDBJ whole genome shotgun (WGS) entry which is preliminary data.</text>
</comment>
<dbReference type="RefSeq" id="WP_286286664.1">
    <property type="nucleotide sequence ID" value="NZ_JASXSZ010000001.1"/>
</dbReference>
<reference evidence="6 7" key="1">
    <citation type="submission" date="2023-06" db="EMBL/GenBank/DDBJ databases">
        <title>Microbacterium sp. nov., isolated from a waste landfill.</title>
        <authorList>
            <person name="Wen W."/>
        </authorList>
    </citation>
    <scope>NUCLEOTIDE SEQUENCE [LARGE SCALE GENOMIC DNA]</scope>
    <source>
        <strain evidence="6 7">ASV49</strain>
    </source>
</reference>
<keyword evidence="2" id="KW-0805">Transcription regulation</keyword>
<dbReference type="Pfam" id="PF03466">
    <property type="entry name" value="LysR_substrate"/>
    <property type="match status" value="1"/>
</dbReference>
<feature type="domain" description="HTH lysR-type" evidence="5">
    <location>
        <begin position="2"/>
        <end position="59"/>
    </location>
</feature>
<dbReference type="SUPFAM" id="SSF53850">
    <property type="entry name" value="Periplasmic binding protein-like II"/>
    <property type="match status" value="1"/>
</dbReference>
<dbReference type="InterPro" id="IPR036390">
    <property type="entry name" value="WH_DNA-bd_sf"/>
</dbReference>
<dbReference type="PANTHER" id="PTHR30126:SF39">
    <property type="entry name" value="HTH-TYPE TRANSCRIPTIONAL REGULATOR CYSL"/>
    <property type="match status" value="1"/>
</dbReference>
<evidence type="ECO:0000256" key="3">
    <source>
        <dbReference type="ARBA" id="ARBA00023125"/>
    </source>
</evidence>
<protein>
    <submittedName>
        <fullName evidence="6">LysR family transcriptional regulator</fullName>
    </submittedName>
</protein>
<dbReference type="Gene3D" id="1.10.10.10">
    <property type="entry name" value="Winged helix-like DNA-binding domain superfamily/Winged helix DNA-binding domain"/>
    <property type="match status" value="1"/>
</dbReference>
<evidence type="ECO:0000256" key="4">
    <source>
        <dbReference type="ARBA" id="ARBA00023163"/>
    </source>
</evidence>
<evidence type="ECO:0000256" key="2">
    <source>
        <dbReference type="ARBA" id="ARBA00023015"/>
    </source>
</evidence>
<evidence type="ECO:0000259" key="5">
    <source>
        <dbReference type="PROSITE" id="PS50931"/>
    </source>
</evidence>
<gene>
    <name evidence="6" type="ORF">QSV35_03275</name>
</gene>
<name>A0ABT7MV58_9MICO</name>
<comment type="similarity">
    <text evidence="1">Belongs to the LysR transcriptional regulatory family.</text>
</comment>
<organism evidence="6 7">
    <name type="scientific">Microbacterium candidum</name>
    <dbReference type="NCBI Taxonomy" id="3041922"/>
    <lineage>
        <taxon>Bacteria</taxon>
        <taxon>Bacillati</taxon>
        <taxon>Actinomycetota</taxon>
        <taxon>Actinomycetes</taxon>
        <taxon>Micrococcales</taxon>
        <taxon>Microbacteriaceae</taxon>
        <taxon>Microbacterium</taxon>
    </lineage>
</organism>
<sequence length="311" mass="33336">MLNPIHLRTLLEVVRLGSFASAANRLGYTASAVSQQMAALENDAGIRLFERTARSIRPTEAAVVMAEGATTVLADIDRLLEAAGSAAERPQAELRVSVYPSLARMFLPRLLRSPQWLAVDAALRLSIRDPSPAIQALRRGEETDVTLVYWVGDAALTWPRSVTPVRLGADPMRVVVPTSWRLHGLGAVAADELVGRPWILHHPGSSDAAVIDAVLDEHGLRPRVVARSDDFAVTLDIVAAGYAATVMPEVALGEVPAGVEVLEVPEVQLSREVYALVSPTAPARPTDLFLRILRDISDDLGYGAGAGINRG</sequence>
<keyword evidence="3" id="KW-0238">DNA-binding</keyword>
<accession>A0ABT7MV58</accession>
<dbReference type="SUPFAM" id="SSF46785">
    <property type="entry name" value="Winged helix' DNA-binding domain"/>
    <property type="match status" value="1"/>
</dbReference>
<dbReference type="PROSITE" id="PS50931">
    <property type="entry name" value="HTH_LYSR"/>
    <property type="match status" value="1"/>
</dbReference>
<dbReference type="Pfam" id="PF00126">
    <property type="entry name" value="HTH_1"/>
    <property type="match status" value="1"/>
</dbReference>
<evidence type="ECO:0000313" key="6">
    <source>
        <dbReference type="EMBL" id="MDL9978342.1"/>
    </source>
</evidence>
<keyword evidence="7" id="KW-1185">Reference proteome</keyword>
<dbReference type="Proteomes" id="UP001235064">
    <property type="component" value="Unassembled WGS sequence"/>
</dbReference>
<dbReference type="InterPro" id="IPR005119">
    <property type="entry name" value="LysR_subst-bd"/>
</dbReference>
<keyword evidence="4" id="KW-0804">Transcription</keyword>